<evidence type="ECO:0000313" key="3">
    <source>
        <dbReference type="Proteomes" id="UP000680679"/>
    </source>
</evidence>
<reference evidence="2 3" key="1">
    <citation type="submission" date="2021-04" db="EMBL/GenBank/DDBJ databases">
        <title>Complete genome sequencing of Allochromatium tepidum strain NZ.</title>
        <authorList>
            <person name="Tsukatani Y."/>
            <person name="Mori H."/>
        </authorList>
    </citation>
    <scope>NUCLEOTIDE SEQUENCE [LARGE SCALE GENOMIC DNA]</scope>
    <source>
        <strain evidence="2 3">NZ</strain>
    </source>
</reference>
<keyword evidence="1" id="KW-1133">Transmembrane helix</keyword>
<keyword evidence="1" id="KW-0472">Membrane</keyword>
<keyword evidence="1" id="KW-0812">Transmembrane</keyword>
<name>A0ABM7QK44_9GAMM</name>
<protein>
    <submittedName>
        <fullName evidence="2">Uncharacterized protein</fullName>
    </submittedName>
</protein>
<sequence length="157" mass="17334">MRREADTQTSSPLSSTDRPRPWGTHLIGLLLIGGLLALPAVMARSALDAETQSLLVEAVTAAADLDAYHSRCRGDGSGRRTENLNKLIVGKLRTTVLTVQDDFFPERSYRRVQARLENDFVERLQAAGGCQGAKDSSLPEELRQRYETAIEAIRQLP</sequence>
<organism evidence="2 3">
    <name type="scientific">Allochromatium tepidum</name>
    <dbReference type="NCBI Taxonomy" id="553982"/>
    <lineage>
        <taxon>Bacteria</taxon>
        <taxon>Pseudomonadati</taxon>
        <taxon>Pseudomonadota</taxon>
        <taxon>Gammaproteobacteria</taxon>
        <taxon>Chromatiales</taxon>
        <taxon>Chromatiaceae</taxon>
        <taxon>Allochromatium</taxon>
    </lineage>
</organism>
<evidence type="ECO:0000313" key="2">
    <source>
        <dbReference type="EMBL" id="BCU06122.1"/>
    </source>
</evidence>
<feature type="transmembrane region" description="Helical" evidence="1">
    <location>
        <begin position="22"/>
        <end position="43"/>
    </location>
</feature>
<proteinExistence type="predicted"/>
<keyword evidence="3" id="KW-1185">Reference proteome</keyword>
<dbReference type="Proteomes" id="UP000680679">
    <property type="component" value="Chromosome"/>
</dbReference>
<dbReference type="RefSeq" id="WP_213380386.1">
    <property type="nucleotide sequence ID" value="NZ_AP024563.1"/>
</dbReference>
<dbReference type="EMBL" id="AP024563">
    <property type="protein sequence ID" value="BCU06122.1"/>
    <property type="molecule type" value="Genomic_DNA"/>
</dbReference>
<accession>A0ABM7QK44</accession>
<evidence type="ECO:0000256" key="1">
    <source>
        <dbReference type="SAM" id="Phobius"/>
    </source>
</evidence>
<gene>
    <name evidence="2" type="ORF">Atep_07990</name>
</gene>